<reference evidence="8" key="2">
    <citation type="submission" date="2025-08" db="UniProtKB">
        <authorList>
            <consortium name="Ensembl"/>
        </authorList>
    </citation>
    <scope>IDENTIFICATION</scope>
    <source>
        <strain evidence="8">Isolate ISIS603380</strain>
    </source>
</reference>
<evidence type="ECO:0000256" key="5">
    <source>
        <dbReference type="ARBA" id="ARBA00023242"/>
    </source>
</evidence>
<dbReference type="InterPro" id="IPR006627">
    <property type="entry name" value="TDU_repeat"/>
</dbReference>
<comment type="subcellular location">
    <subcellularLocation>
        <location evidence="2">Nucleus</location>
    </subcellularLocation>
</comment>
<feature type="region of interest" description="Disordered" evidence="7">
    <location>
        <begin position="222"/>
        <end position="287"/>
    </location>
</feature>
<reference evidence="8 9" key="1">
    <citation type="submission" date="2009-06" db="EMBL/GenBank/DDBJ databases">
        <title>The Genome Sequence of Loxodonta africana (African elephant).</title>
        <authorList>
            <person name="Di Palma F."/>
            <person name="Heiman D."/>
            <person name="Young S."/>
            <person name="Johnson J."/>
            <person name="Lander E.S."/>
            <person name="Lindblad-Toh K."/>
        </authorList>
    </citation>
    <scope>NUCLEOTIDE SEQUENCE [LARGE SCALE GENOMIC DNA]</scope>
    <source>
        <strain evidence="8 9">Isolate ISIS603380</strain>
    </source>
</reference>
<evidence type="ECO:0000256" key="3">
    <source>
        <dbReference type="ARBA" id="ARBA00023015"/>
    </source>
</evidence>
<evidence type="ECO:0000313" key="8">
    <source>
        <dbReference type="Ensembl" id="ENSLAFP00000025220.1"/>
    </source>
</evidence>
<dbReference type="Proteomes" id="UP000007646">
    <property type="component" value="Unassembled WGS sequence"/>
</dbReference>
<keyword evidence="5" id="KW-0539">Nucleus</keyword>
<dbReference type="HOGENOM" id="CLU_078814_0_0_1"/>
<dbReference type="OMA" id="HIGPHNP"/>
<evidence type="ECO:0000256" key="6">
    <source>
        <dbReference type="ARBA" id="ARBA00025784"/>
    </source>
</evidence>
<organism evidence="8 9">
    <name type="scientific">Loxodonta africana</name>
    <name type="common">African elephant</name>
    <dbReference type="NCBI Taxonomy" id="9785"/>
    <lineage>
        <taxon>Eukaryota</taxon>
        <taxon>Metazoa</taxon>
        <taxon>Chordata</taxon>
        <taxon>Craniata</taxon>
        <taxon>Vertebrata</taxon>
        <taxon>Euteleostomi</taxon>
        <taxon>Mammalia</taxon>
        <taxon>Eutheria</taxon>
        <taxon>Afrotheria</taxon>
        <taxon>Proboscidea</taxon>
        <taxon>Elephantidae</taxon>
        <taxon>Loxodonta</taxon>
    </lineage>
</organism>
<dbReference type="FunCoup" id="G3UBL2">
    <property type="interactions" value="5"/>
</dbReference>
<feature type="compositionally biased region" description="Polar residues" evidence="7">
    <location>
        <begin position="263"/>
        <end position="279"/>
    </location>
</feature>
<gene>
    <name evidence="8" type="primary">VGLL1</name>
</gene>
<feature type="region of interest" description="Disordered" evidence="7">
    <location>
        <begin position="84"/>
        <end position="103"/>
    </location>
</feature>
<comment type="function">
    <text evidence="1">May act as a specific coactivator for the mammalian TEFs.</text>
</comment>
<dbReference type="InterPro" id="IPR011520">
    <property type="entry name" value="Vg_fam"/>
</dbReference>
<evidence type="ECO:0000256" key="7">
    <source>
        <dbReference type="SAM" id="MobiDB-lite"/>
    </source>
</evidence>
<keyword evidence="3" id="KW-0805">Transcription regulation</keyword>
<accession>G3UBL2</accession>
<keyword evidence="4" id="KW-0804">Transcription</keyword>
<dbReference type="GeneTree" id="ENSGT00530000063353"/>
<evidence type="ECO:0000256" key="1">
    <source>
        <dbReference type="ARBA" id="ARBA00002229"/>
    </source>
</evidence>
<evidence type="ECO:0000256" key="4">
    <source>
        <dbReference type="ARBA" id="ARBA00023163"/>
    </source>
</evidence>
<dbReference type="InParanoid" id="G3UBL2"/>
<dbReference type="PANTHER" id="PTHR15950:SF20">
    <property type="entry name" value="TRANSCRIPTION COFACTOR VESTIGIAL-LIKE PROTEIN 1"/>
    <property type="match status" value="1"/>
</dbReference>
<evidence type="ECO:0000256" key="2">
    <source>
        <dbReference type="ARBA" id="ARBA00004123"/>
    </source>
</evidence>
<feature type="region of interest" description="Disordered" evidence="7">
    <location>
        <begin position="172"/>
        <end position="204"/>
    </location>
</feature>
<feature type="region of interest" description="Disordered" evidence="7">
    <location>
        <begin position="108"/>
        <end position="149"/>
    </location>
</feature>
<dbReference type="GO" id="GO:0005654">
    <property type="term" value="C:nucleoplasm"/>
    <property type="evidence" value="ECO:0007669"/>
    <property type="project" value="Ensembl"/>
</dbReference>
<dbReference type="GO" id="GO:0006355">
    <property type="term" value="P:regulation of DNA-templated transcription"/>
    <property type="evidence" value="ECO:0007669"/>
    <property type="project" value="InterPro"/>
</dbReference>
<proteinExistence type="inferred from homology"/>
<feature type="compositionally biased region" description="Polar residues" evidence="7">
    <location>
        <begin position="224"/>
        <end position="237"/>
    </location>
</feature>
<dbReference type="PANTHER" id="PTHR15950">
    <property type="entry name" value="TRANSCRIPTION COFACTOR VESTIGIAL-LIKE PROTEIN"/>
    <property type="match status" value="1"/>
</dbReference>
<dbReference type="eggNOG" id="ENOG502S2FK">
    <property type="taxonomic scope" value="Eukaryota"/>
</dbReference>
<dbReference type="AlphaFoldDB" id="G3UBL2"/>
<name>G3UBL2_LOXAF</name>
<sequence length="287" mass="31308">MEETKKTSKSKQKPIKTEWNSRCVLFTYFQGDISSVVDEHFSRALSNIKSPQRLSPSGQSREATGRNVTYVNLYWSHFSRENRRRGIESSQVEHSGELGEVHVEGLPKKSSYTDMSPNQWHLSSQWRKPQPEGSPANGAASCGLNASGSSSMAVDPYPLPLTGSPSAQPGELWHFSSLASPSSPEPGYSHAFPGGSLVPEPKPDGKCEPLVSLLQQERCLSCPQEPTTSEDSNSAQTAGRAGVLLDLPPDSTHYKKIHFSPNRGASSASLANERSQAPEKSQGLFFY</sequence>
<dbReference type="SMART" id="SM00711">
    <property type="entry name" value="TDU"/>
    <property type="match status" value="1"/>
</dbReference>
<reference evidence="8" key="3">
    <citation type="submission" date="2025-09" db="UniProtKB">
        <authorList>
            <consortium name="Ensembl"/>
        </authorList>
    </citation>
    <scope>IDENTIFICATION</scope>
    <source>
        <strain evidence="8">Isolate ISIS603380</strain>
    </source>
</reference>
<feature type="compositionally biased region" description="Basic and acidic residues" evidence="7">
    <location>
        <begin position="94"/>
        <end position="103"/>
    </location>
</feature>
<dbReference type="STRING" id="9785.ENSLAFP00000025220"/>
<feature type="compositionally biased region" description="Polar residues" evidence="7">
    <location>
        <begin position="110"/>
        <end position="127"/>
    </location>
</feature>
<dbReference type="Pfam" id="PF07545">
    <property type="entry name" value="Vg_Tdu"/>
    <property type="match status" value="1"/>
</dbReference>
<keyword evidence="9" id="KW-1185">Reference proteome</keyword>
<dbReference type="Ensembl" id="ENSLAFT00000026924.1">
    <property type="protein sequence ID" value="ENSLAFP00000025220.1"/>
    <property type="gene ID" value="ENSLAFG00000014300.2"/>
</dbReference>
<protein>
    <submittedName>
        <fullName evidence="8">Vestigial like family member 1</fullName>
    </submittedName>
</protein>
<comment type="similarity">
    <text evidence="6">Belongs to the vestigial family.</text>
</comment>
<evidence type="ECO:0000313" key="9">
    <source>
        <dbReference type="Proteomes" id="UP000007646"/>
    </source>
</evidence>